<evidence type="ECO:0000256" key="2">
    <source>
        <dbReference type="ARBA" id="ARBA00006864"/>
    </source>
</evidence>
<name>A0AA35P9Y6_9SAUR</name>
<dbReference type="AlphaFoldDB" id="A0AA35P9Y6"/>
<feature type="signal peptide" evidence="7">
    <location>
        <begin position="1"/>
        <end position="24"/>
    </location>
</feature>
<dbReference type="GO" id="GO:0005886">
    <property type="term" value="C:plasma membrane"/>
    <property type="evidence" value="ECO:0007669"/>
    <property type="project" value="TreeGrafter"/>
</dbReference>
<dbReference type="InterPro" id="IPR050579">
    <property type="entry name" value="PMP-22/EMP/MP20-like"/>
</dbReference>
<keyword evidence="7" id="KW-0732">Signal</keyword>
<keyword evidence="9" id="KW-1185">Reference proteome</keyword>
<dbReference type="PROSITE" id="PS01221">
    <property type="entry name" value="PMP22_1"/>
    <property type="match status" value="1"/>
</dbReference>
<comment type="similarity">
    <text evidence="2">Belongs to the PMP-22/EMP/MP20 family.</text>
</comment>
<feature type="transmembrane region" description="Helical" evidence="6">
    <location>
        <begin position="67"/>
        <end position="88"/>
    </location>
</feature>
<sequence>MQALQIGAVVCAFISLLLLLIALGSDYWLENEVSNTGLWRSCFHIGLVDTCGSYGMDVTDFVHATRAFMFFGMIAGAISCIGLCGTFFSVQFGSISKAKTAAIASIVAAGCVLIAMATFTGRAGTQHNYGWSFGLSWASFPLFLITGGLAFRVNPAATE</sequence>
<dbReference type="PANTHER" id="PTHR10671">
    <property type="entry name" value="EPITHELIAL MEMBRANE PROTEIN-RELATED"/>
    <property type="match status" value="1"/>
</dbReference>
<organism evidence="8 9">
    <name type="scientific">Podarcis lilfordi</name>
    <name type="common">Lilford's wall lizard</name>
    <dbReference type="NCBI Taxonomy" id="74358"/>
    <lineage>
        <taxon>Eukaryota</taxon>
        <taxon>Metazoa</taxon>
        <taxon>Chordata</taxon>
        <taxon>Craniata</taxon>
        <taxon>Vertebrata</taxon>
        <taxon>Euteleostomi</taxon>
        <taxon>Lepidosauria</taxon>
        <taxon>Squamata</taxon>
        <taxon>Bifurcata</taxon>
        <taxon>Unidentata</taxon>
        <taxon>Episquamata</taxon>
        <taxon>Laterata</taxon>
        <taxon>Lacertibaenia</taxon>
        <taxon>Lacertidae</taxon>
        <taxon>Podarcis</taxon>
    </lineage>
</organism>
<evidence type="ECO:0000313" key="8">
    <source>
        <dbReference type="EMBL" id="CAI5781226.1"/>
    </source>
</evidence>
<proteinExistence type="inferred from homology"/>
<feature type="chain" id="PRO_5041471164" evidence="7">
    <location>
        <begin position="25"/>
        <end position="159"/>
    </location>
</feature>
<feature type="transmembrane region" description="Helical" evidence="6">
    <location>
        <begin position="100"/>
        <end position="119"/>
    </location>
</feature>
<keyword evidence="4 6" id="KW-1133">Transmembrane helix</keyword>
<dbReference type="PANTHER" id="PTHR10671:SF34">
    <property type="entry name" value="PROTEIN NKG7"/>
    <property type="match status" value="1"/>
</dbReference>
<dbReference type="InterPro" id="IPR004031">
    <property type="entry name" value="PMP22/EMP/MP20/Claudin"/>
</dbReference>
<accession>A0AA35P9Y6</accession>
<evidence type="ECO:0000313" key="9">
    <source>
        <dbReference type="Proteomes" id="UP001178461"/>
    </source>
</evidence>
<reference evidence="8" key="1">
    <citation type="submission" date="2022-12" db="EMBL/GenBank/DDBJ databases">
        <authorList>
            <person name="Alioto T."/>
            <person name="Alioto T."/>
            <person name="Gomez Garrido J."/>
        </authorList>
    </citation>
    <scope>NUCLEOTIDE SEQUENCE</scope>
</reference>
<evidence type="ECO:0000256" key="1">
    <source>
        <dbReference type="ARBA" id="ARBA00004141"/>
    </source>
</evidence>
<comment type="subcellular location">
    <subcellularLocation>
        <location evidence="1">Membrane</location>
        <topology evidence="1">Multi-pass membrane protein</topology>
    </subcellularLocation>
</comment>
<dbReference type="Gene3D" id="1.20.140.150">
    <property type="match status" value="1"/>
</dbReference>
<dbReference type="EMBL" id="OX395133">
    <property type="protein sequence ID" value="CAI5781226.1"/>
    <property type="molecule type" value="Genomic_DNA"/>
</dbReference>
<gene>
    <name evidence="8" type="ORF">PODLI_1B036171</name>
</gene>
<feature type="transmembrane region" description="Helical" evidence="6">
    <location>
        <begin position="131"/>
        <end position="151"/>
    </location>
</feature>
<keyword evidence="3 6" id="KW-0812">Transmembrane</keyword>
<dbReference type="Pfam" id="PF00822">
    <property type="entry name" value="PMP22_Claudin"/>
    <property type="match status" value="1"/>
</dbReference>
<dbReference type="InterPro" id="IPR004032">
    <property type="entry name" value="PMP22_EMP_MP20"/>
</dbReference>
<evidence type="ECO:0000256" key="5">
    <source>
        <dbReference type="ARBA" id="ARBA00023136"/>
    </source>
</evidence>
<evidence type="ECO:0000256" key="6">
    <source>
        <dbReference type="SAM" id="Phobius"/>
    </source>
</evidence>
<dbReference type="Proteomes" id="UP001178461">
    <property type="component" value="Chromosome 8"/>
</dbReference>
<keyword evidence="5 6" id="KW-0472">Membrane</keyword>
<protein>
    <submittedName>
        <fullName evidence="8">Protein NKG7-like</fullName>
    </submittedName>
</protein>
<evidence type="ECO:0000256" key="4">
    <source>
        <dbReference type="ARBA" id="ARBA00022989"/>
    </source>
</evidence>
<evidence type="ECO:0000256" key="7">
    <source>
        <dbReference type="SAM" id="SignalP"/>
    </source>
</evidence>
<evidence type="ECO:0000256" key="3">
    <source>
        <dbReference type="ARBA" id="ARBA00022692"/>
    </source>
</evidence>